<dbReference type="SUPFAM" id="SSF103473">
    <property type="entry name" value="MFS general substrate transporter"/>
    <property type="match status" value="1"/>
</dbReference>
<comment type="caution">
    <text evidence="9">The sequence shown here is derived from an EMBL/GenBank/DDBJ whole genome shotgun (WGS) entry which is preliminary data.</text>
</comment>
<evidence type="ECO:0000256" key="1">
    <source>
        <dbReference type="ARBA" id="ARBA00004651"/>
    </source>
</evidence>
<dbReference type="Pfam" id="PF07690">
    <property type="entry name" value="MFS_1"/>
    <property type="match status" value="1"/>
</dbReference>
<proteinExistence type="predicted"/>
<evidence type="ECO:0000256" key="6">
    <source>
        <dbReference type="ARBA" id="ARBA00023136"/>
    </source>
</evidence>
<dbReference type="Proteomes" id="UP000642070">
    <property type="component" value="Unassembled WGS sequence"/>
</dbReference>
<keyword evidence="10" id="KW-1185">Reference proteome</keyword>
<dbReference type="PROSITE" id="PS50850">
    <property type="entry name" value="MFS"/>
    <property type="match status" value="1"/>
</dbReference>
<feature type="transmembrane region" description="Helical" evidence="7">
    <location>
        <begin position="314"/>
        <end position="335"/>
    </location>
</feature>
<gene>
    <name evidence="9" type="primary">shiA</name>
    <name evidence="9" type="ORF">GCM10007977_081260</name>
</gene>
<feature type="transmembrane region" description="Helical" evidence="7">
    <location>
        <begin position="94"/>
        <end position="114"/>
    </location>
</feature>
<dbReference type="AlphaFoldDB" id="A0A917X5I6"/>
<dbReference type="InterPro" id="IPR020846">
    <property type="entry name" value="MFS_dom"/>
</dbReference>
<feature type="transmembrane region" description="Helical" evidence="7">
    <location>
        <begin position="12"/>
        <end position="28"/>
    </location>
</feature>
<keyword evidence="4 7" id="KW-0812">Transmembrane</keyword>
<accession>A0A917X5I6</accession>
<keyword evidence="3" id="KW-1003">Cell membrane</keyword>
<feature type="transmembrane region" description="Helical" evidence="7">
    <location>
        <begin position="289"/>
        <end position="308"/>
    </location>
</feature>
<dbReference type="Gene3D" id="1.20.1250.20">
    <property type="entry name" value="MFS general substrate transporter like domains"/>
    <property type="match status" value="2"/>
</dbReference>
<dbReference type="InterPro" id="IPR011701">
    <property type="entry name" value="MFS"/>
</dbReference>
<keyword evidence="5 7" id="KW-1133">Transmembrane helix</keyword>
<dbReference type="InterPro" id="IPR036259">
    <property type="entry name" value="MFS_trans_sf"/>
</dbReference>
<evidence type="ECO:0000313" key="9">
    <source>
        <dbReference type="EMBL" id="GGM67286.1"/>
    </source>
</evidence>
<dbReference type="InterPro" id="IPR005829">
    <property type="entry name" value="Sugar_transporter_CS"/>
</dbReference>
<dbReference type="PANTHER" id="PTHR43045:SF1">
    <property type="entry name" value="SHIKIMATE TRANSPORTER"/>
    <property type="match status" value="1"/>
</dbReference>
<dbReference type="GO" id="GO:0022857">
    <property type="term" value="F:transmembrane transporter activity"/>
    <property type="evidence" value="ECO:0007669"/>
    <property type="project" value="InterPro"/>
</dbReference>
<evidence type="ECO:0000256" key="2">
    <source>
        <dbReference type="ARBA" id="ARBA00022448"/>
    </source>
</evidence>
<feature type="transmembrane region" description="Helical" evidence="7">
    <location>
        <begin position="382"/>
        <end position="402"/>
    </location>
</feature>
<organism evidence="9 10">
    <name type="scientific">Dactylosporangium sucinum</name>
    <dbReference type="NCBI Taxonomy" id="1424081"/>
    <lineage>
        <taxon>Bacteria</taxon>
        <taxon>Bacillati</taxon>
        <taxon>Actinomycetota</taxon>
        <taxon>Actinomycetes</taxon>
        <taxon>Micromonosporales</taxon>
        <taxon>Micromonosporaceae</taxon>
        <taxon>Dactylosporangium</taxon>
    </lineage>
</organism>
<evidence type="ECO:0000259" key="8">
    <source>
        <dbReference type="PROSITE" id="PS50850"/>
    </source>
</evidence>
<feature type="transmembrane region" description="Helical" evidence="7">
    <location>
        <begin position="34"/>
        <end position="58"/>
    </location>
</feature>
<keyword evidence="2" id="KW-0813">Transport</keyword>
<evidence type="ECO:0000256" key="3">
    <source>
        <dbReference type="ARBA" id="ARBA00022475"/>
    </source>
</evidence>
<feature type="transmembrane region" description="Helical" evidence="7">
    <location>
        <begin position="135"/>
        <end position="158"/>
    </location>
</feature>
<keyword evidence="6 7" id="KW-0472">Membrane</keyword>
<dbReference type="RefSeq" id="WP_190255384.1">
    <property type="nucleotide sequence ID" value="NZ_BMPI01000055.1"/>
</dbReference>
<evidence type="ECO:0000313" key="10">
    <source>
        <dbReference type="Proteomes" id="UP000642070"/>
    </source>
</evidence>
<feature type="transmembrane region" description="Helical" evidence="7">
    <location>
        <begin position="235"/>
        <end position="253"/>
    </location>
</feature>
<dbReference type="PROSITE" id="PS00216">
    <property type="entry name" value="SUGAR_TRANSPORT_1"/>
    <property type="match status" value="1"/>
</dbReference>
<dbReference type="PANTHER" id="PTHR43045">
    <property type="entry name" value="SHIKIMATE TRANSPORTER"/>
    <property type="match status" value="1"/>
</dbReference>
<evidence type="ECO:0000256" key="5">
    <source>
        <dbReference type="ARBA" id="ARBA00022989"/>
    </source>
</evidence>
<dbReference type="GO" id="GO:0005886">
    <property type="term" value="C:plasma membrane"/>
    <property type="evidence" value="ECO:0007669"/>
    <property type="project" value="UniProtKB-SubCell"/>
</dbReference>
<feature type="domain" description="Major facilitator superfamily (MFS) profile" evidence="8">
    <location>
        <begin position="1"/>
        <end position="406"/>
    </location>
</feature>
<feature type="transmembrane region" description="Helical" evidence="7">
    <location>
        <begin position="355"/>
        <end position="376"/>
    </location>
</feature>
<dbReference type="InterPro" id="IPR005828">
    <property type="entry name" value="MFS_sugar_transport-like"/>
</dbReference>
<feature type="transmembrane region" description="Helical" evidence="7">
    <location>
        <begin position="70"/>
        <end position="88"/>
    </location>
</feature>
<comment type="subcellular location">
    <subcellularLocation>
        <location evidence="1">Cell membrane</location>
        <topology evidence="1">Multi-pass membrane protein</topology>
    </subcellularLocation>
</comment>
<feature type="transmembrane region" description="Helical" evidence="7">
    <location>
        <begin position="170"/>
        <end position="189"/>
    </location>
</feature>
<sequence>MSVGTTLEWFDFGLYGVVAALVFPQLFFPPLSGAAGVLASFASFGVGLLVRPLGALVFAHFGDRIGRKRMLVVALLMMSFASLGIAVLPGYHAIGLAAPILLLLLRCVQGLSLGGETSTAQVMAVEYAPAGKRGLVGALVNLGSPLGQILVTVTLVLTEAIGGRQAFLATTWRIPFVVGFLMAFVGLFIRMKVAESPMFEVASGTERRTRAPLVAVIHDFPGVVFRLTLVWTPQVALYYVVAIFSLHYISDVLKMPPHIGLYLLLAANSVGAVTVVAGGRLSDRFGRRAVLAASLVLTIGGMLAYFPLLNTKMWGLMLLGSILTLPMSLLGYGALPAMLAEPFPTKVRLSGHATIFTLGNVIGGAPTPFVAEWLIAQTSSTVWLTVVLVCGLLIGLIALTSIPESRHLSLTE</sequence>
<evidence type="ECO:0000256" key="4">
    <source>
        <dbReference type="ARBA" id="ARBA00022692"/>
    </source>
</evidence>
<dbReference type="Pfam" id="PF00083">
    <property type="entry name" value="Sugar_tr"/>
    <property type="match status" value="1"/>
</dbReference>
<reference evidence="9" key="1">
    <citation type="journal article" date="2014" name="Int. J. Syst. Evol. Microbiol.">
        <title>Complete genome sequence of Corynebacterium casei LMG S-19264T (=DSM 44701T), isolated from a smear-ripened cheese.</title>
        <authorList>
            <consortium name="US DOE Joint Genome Institute (JGI-PGF)"/>
            <person name="Walter F."/>
            <person name="Albersmeier A."/>
            <person name="Kalinowski J."/>
            <person name="Ruckert C."/>
        </authorList>
    </citation>
    <scope>NUCLEOTIDE SEQUENCE</scope>
    <source>
        <strain evidence="9">JCM 19831</strain>
    </source>
</reference>
<dbReference type="EMBL" id="BMPI01000055">
    <property type="protein sequence ID" value="GGM67286.1"/>
    <property type="molecule type" value="Genomic_DNA"/>
</dbReference>
<name>A0A917X5I6_9ACTN</name>
<feature type="transmembrane region" description="Helical" evidence="7">
    <location>
        <begin position="259"/>
        <end position="277"/>
    </location>
</feature>
<evidence type="ECO:0000256" key="7">
    <source>
        <dbReference type="SAM" id="Phobius"/>
    </source>
</evidence>
<reference evidence="9" key="2">
    <citation type="submission" date="2020-09" db="EMBL/GenBank/DDBJ databases">
        <authorList>
            <person name="Sun Q."/>
            <person name="Ohkuma M."/>
        </authorList>
    </citation>
    <scope>NUCLEOTIDE SEQUENCE</scope>
    <source>
        <strain evidence="9">JCM 19831</strain>
    </source>
</reference>
<protein>
    <submittedName>
        <fullName evidence="9">MFS transporter</fullName>
    </submittedName>
</protein>